<dbReference type="SMART" id="SM00487">
    <property type="entry name" value="DEXDc"/>
    <property type="match status" value="1"/>
</dbReference>
<proteinExistence type="predicted"/>
<keyword evidence="5" id="KW-1133">Transmembrane helix</keyword>
<dbReference type="Gene3D" id="3.40.50.300">
    <property type="entry name" value="P-loop containing nucleotide triphosphate hydrolases"/>
    <property type="match status" value="1"/>
</dbReference>
<dbReference type="InterPro" id="IPR050628">
    <property type="entry name" value="SNF2_RAD54_helicase_TF"/>
</dbReference>
<evidence type="ECO:0000256" key="2">
    <source>
        <dbReference type="ARBA" id="ARBA00022801"/>
    </source>
</evidence>
<evidence type="ECO:0000256" key="1">
    <source>
        <dbReference type="ARBA" id="ARBA00022741"/>
    </source>
</evidence>
<evidence type="ECO:0000313" key="9">
    <source>
        <dbReference type="Proteomes" id="UP000580250"/>
    </source>
</evidence>
<dbReference type="InterPro" id="IPR001650">
    <property type="entry name" value="Helicase_C-like"/>
</dbReference>
<keyword evidence="1" id="KW-0547">Nucleotide-binding</keyword>
<dbReference type="Pfam" id="PF00271">
    <property type="entry name" value="Helicase_C"/>
    <property type="match status" value="1"/>
</dbReference>
<dbReference type="OrthoDB" id="423559at2759"/>
<name>A0A6V7Y4E7_MELEN</name>
<feature type="region of interest" description="Disordered" evidence="4">
    <location>
        <begin position="575"/>
        <end position="609"/>
    </location>
</feature>
<dbReference type="GO" id="GO:0008094">
    <property type="term" value="F:ATP-dependent activity, acting on DNA"/>
    <property type="evidence" value="ECO:0007669"/>
    <property type="project" value="TreeGrafter"/>
</dbReference>
<feature type="region of interest" description="Disordered" evidence="4">
    <location>
        <begin position="82"/>
        <end position="115"/>
    </location>
</feature>
<dbReference type="Gene3D" id="3.40.50.10810">
    <property type="entry name" value="Tandem AAA-ATPase domain"/>
    <property type="match status" value="2"/>
</dbReference>
<dbReference type="EMBL" id="CAJEWN010002885">
    <property type="protein sequence ID" value="CAD2205667.1"/>
    <property type="molecule type" value="Genomic_DNA"/>
</dbReference>
<dbReference type="InterPro" id="IPR014001">
    <property type="entry name" value="Helicase_ATP-bd"/>
</dbReference>
<comment type="caution">
    <text evidence="8">The sequence shown here is derived from an EMBL/GenBank/DDBJ whole genome shotgun (WGS) entry which is preliminary data.</text>
</comment>
<dbReference type="GO" id="GO:0005634">
    <property type="term" value="C:nucleus"/>
    <property type="evidence" value="ECO:0007669"/>
    <property type="project" value="TreeGrafter"/>
</dbReference>
<dbReference type="SMART" id="SM00490">
    <property type="entry name" value="HELICc"/>
    <property type="match status" value="1"/>
</dbReference>
<feature type="region of interest" description="Disordered" evidence="4">
    <location>
        <begin position="127"/>
        <end position="172"/>
    </location>
</feature>
<dbReference type="InterPro" id="IPR038718">
    <property type="entry name" value="SNF2-like_sf"/>
</dbReference>
<keyword evidence="5" id="KW-0472">Membrane</keyword>
<dbReference type="SUPFAM" id="SSF52540">
    <property type="entry name" value="P-loop containing nucleoside triphosphate hydrolases"/>
    <property type="match status" value="2"/>
</dbReference>
<evidence type="ECO:0000256" key="4">
    <source>
        <dbReference type="SAM" id="MobiDB-lite"/>
    </source>
</evidence>
<feature type="compositionally biased region" description="Polar residues" evidence="4">
    <location>
        <begin position="133"/>
        <end position="159"/>
    </location>
</feature>
<gene>
    <name evidence="8" type="ORF">MENT_LOCUS59495</name>
</gene>
<reference evidence="8 9" key="1">
    <citation type="submission" date="2020-08" db="EMBL/GenBank/DDBJ databases">
        <authorList>
            <person name="Koutsovoulos G."/>
            <person name="Danchin GJ E."/>
        </authorList>
    </citation>
    <scope>NUCLEOTIDE SEQUENCE [LARGE SCALE GENOMIC DNA]</scope>
</reference>
<organism evidence="8 9">
    <name type="scientific">Meloidogyne enterolobii</name>
    <name type="common">Root-knot nematode worm</name>
    <name type="synonym">Meloidogyne mayaguensis</name>
    <dbReference type="NCBI Taxonomy" id="390850"/>
    <lineage>
        <taxon>Eukaryota</taxon>
        <taxon>Metazoa</taxon>
        <taxon>Ecdysozoa</taxon>
        <taxon>Nematoda</taxon>
        <taxon>Chromadorea</taxon>
        <taxon>Rhabditida</taxon>
        <taxon>Tylenchina</taxon>
        <taxon>Tylenchomorpha</taxon>
        <taxon>Tylenchoidea</taxon>
        <taxon>Meloidogynidae</taxon>
        <taxon>Meloidogyninae</taxon>
        <taxon>Meloidogyne</taxon>
    </lineage>
</organism>
<dbReference type="CDD" id="cd18008">
    <property type="entry name" value="DEXDc_SHPRH-like"/>
    <property type="match status" value="1"/>
</dbReference>
<sequence length="1084" mass="121720">MRDPATVFCNFSITYKYYFVYAFLILLFLFRLSFVFFSVLLTIVFLLDFIDNIQVIIEIMDEESVKPKPLYTSTPLNKMDMKKRQLDRSGTPQSSISLSSPLHKNMKASKKGKDSSDVDDIFALYSDNDDTNKTSNGDSEYNLSNSMPDVEESASSIIEKSTHSTDKDGNEINEEDIDEEIDDGVDIVQDSISEVITEEKNAMTNALNDSQEPAQINEAIQESQSESQIVADSFEGSPIQKSNSTSNVMDNNIVESGQSKDILSEEKINSISNDLEKNFDGIELSNNDKSMNKVENEDWQNEDPKLINSEKASEEINVEKDSTYELSSNSEAIEEDAEQDIISVPAVLKNNARGPPVITPPQLNPERPAVAHLPMQPPVQHGRLFGGAMTDERMLKIQGISNDVVTAMHSSLSSIPENAVTEAPRGLRIDLLPHQKTGLTWLLWREQQMPPSGILADDMGLGKTLSLISLILHKKNARKTDPAVVERENHLRRNCVFERHLIPANSTLVIAPASLIYQWEKEIMDRVQEGLLRVFIFHGPKNKREISAHRLSKYDIVITTYELLVSELKSRTKLIGQSDDSDSDSDNPSRGRGGVRSKPKTKSLKPKASHDSVLMDIAWERIILDEAHEIRNKNAQKSRCCSRLEAVHRWCLTGTPIHNKLWDLYSLIRFLRVTPFSEEKIWKEFIDNSSMKSTERLNTIVKSILLRRAKNQICTITNKPMIEITAKKWEVVNLELGEWESHCYSIMFEASKQKVSDILQDAGMIARRRGRKPLKEKPVNPFIGGGAGGKIGEAEYFKVYSCILVLLLRLRQACVHMSLTKDAIDMDAFKVDDDETDKVIAAEFEASFANMSLDESGLVDASENTGQNKLIEKVFQREYASTKVVAVLERLKPIIENGDKCVIVSQWTSMLGIIEYHLKLTNTKYTSITGNVKAEDRQHRVDSFNKRNFGPSVMLLSLTAGGVGLNLTGGNHLFMVDLHWNPALELQACDRIHRLGQTKNVFIHKFVCSSTIEQRVLQLQEKKTQLATSVLEGAASKKLTKLTKDELMFLFELDKPAPSTQKTRAATALANANSQPTTSSQPTA</sequence>
<evidence type="ECO:0000313" key="8">
    <source>
        <dbReference type="EMBL" id="CAD2205667.1"/>
    </source>
</evidence>
<evidence type="ECO:0000256" key="3">
    <source>
        <dbReference type="ARBA" id="ARBA00022840"/>
    </source>
</evidence>
<dbReference type="GO" id="GO:0005524">
    <property type="term" value="F:ATP binding"/>
    <property type="evidence" value="ECO:0007669"/>
    <property type="project" value="UniProtKB-KW"/>
</dbReference>
<feature type="domain" description="Helicase C-terminal" evidence="7">
    <location>
        <begin position="887"/>
        <end position="1048"/>
    </location>
</feature>
<accession>A0A6V7Y4E7</accession>
<keyword evidence="2" id="KW-0378">Hydrolase</keyword>
<dbReference type="PANTHER" id="PTHR45626:SF50">
    <property type="entry name" value="TRANSCRIPTION TERMINATION FACTOR 2"/>
    <property type="match status" value="1"/>
</dbReference>
<dbReference type="InterPro" id="IPR049730">
    <property type="entry name" value="SNF2/RAD54-like_C"/>
</dbReference>
<keyword evidence="3" id="KW-0067">ATP-binding</keyword>
<dbReference type="InterPro" id="IPR000330">
    <property type="entry name" value="SNF2_N"/>
</dbReference>
<dbReference type="CDD" id="cd18793">
    <property type="entry name" value="SF2_C_SNF"/>
    <property type="match status" value="1"/>
</dbReference>
<feature type="compositionally biased region" description="Polar residues" evidence="4">
    <location>
        <begin position="88"/>
        <end position="102"/>
    </location>
</feature>
<feature type="compositionally biased region" description="Basic and acidic residues" evidence="4">
    <location>
        <begin position="160"/>
        <end position="170"/>
    </location>
</feature>
<feature type="transmembrane region" description="Helical" evidence="5">
    <location>
        <begin position="20"/>
        <end position="47"/>
    </location>
</feature>
<evidence type="ECO:0000259" key="7">
    <source>
        <dbReference type="PROSITE" id="PS51194"/>
    </source>
</evidence>
<keyword evidence="5" id="KW-0812">Transmembrane</keyword>
<protein>
    <submittedName>
        <fullName evidence="8">Uncharacterized protein</fullName>
    </submittedName>
</protein>
<feature type="region of interest" description="Disordered" evidence="4">
    <location>
        <begin position="1061"/>
        <end position="1084"/>
    </location>
</feature>
<dbReference type="InterPro" id="IPR027417">
    <property type="entry name" value="P-loop_NTPase"/>
</dbReference>
<feature type="compositionally biased region" description="Basic residues" evidence="4">
    <location>
        <begin position="593"/>
        <end position="607"/>
    </location>
</feature>
<dbReference type="PANTHER" id="PTHR45626">
    <property type="entry name" value="TRANSCRIPTION TERMINATION FACTOR 2-RELATED"/>
    <property type="match status" value="1"/>
</dbReference>
<dbReference type="Pfam" id="PF00176">
    <property type="entry name" value="SNF2-rel_dom"/>
    <property type="match status" value="1"/>
</dbReference>
<dbReference type="GO" id="GO:0006281">
    <property type="term" value="P:DNA repair"/>
    <property type="evidence" value="ECO:0007669"/>
    <property type="project" value="TreeGrafter"/>
</dbReference>
<dbReference type="GO" id="GO:0016787">
    <property type="term" value="F:hydrolase activity"/>
    <property type="evidence" value="ECO:0007669"/>
    <property type="project" value="UniProtKB-KW"/>
</dbReference>
<dbReference type="Proteomes" id="UP000580250">
    <property type="component" value="Unassembled WGS sequence"/>
</dbReference>
<feature type="domain" description="Helicase ATP-binding" evidence="6">
    <location>
        <begin position="444"/>
        <end position="674"/>
    </location>
</feature>
<dbReference type="AlphaFoldDB" id="A0A6V7Y4E7"/>
<dbReference type="PROSITE" id="PS51194">
    <property type="entry name" value="HELICASE_CTER"/>
    <property type="match status" value="1"/>
</dbReference>
<dbReference type="PROSITE" id="PS51192">
    <property type="entry name" value="HELICASE_ATP_BIND_1"/>
    <property type="match status" value="1"/>
</dbReference>
<evidence type="ECO:0000256" key="5">
    <source>
        <dbReference type="SAM" id="Phobius"/>
    </source>
</evidence>
<evidence type="ECO:0000259" key="6">
    <source>
        <dbReference type="PROSITE" id="PS51192"/>
    </source>
</evidence>